<dbReference type="InterPro" id="IPR003615">
    <property type="entry name" value="HNH_nuc"/>
</dbReference>
<dbReference type="EMBL" id="JACLAU010000002">
    <property type="protein sequence ID" value="MBC2650740.1"/>
    <property type="molecule type" value="Genomic_DNA"/>
</dbReference>
<name>A0A7X1F5F9_9SPHN</name>
<dbReference type="GO" id="GO:0004519">
    <property type="term" value="F:endonuclease activity"/>
    <property type="evidence" value="ECO:0007669"/>
    <property type="project" value="UniProtKB-KW"/>
</dbReference>
<keyword evidence="2" id="KW-0378">Hydrolase</keyword>
<dbReference type="Gene3D" id="1.10.30.50">
    <property type="match status" value="1"/>
</dbReference>
<feature type="domain" description="HNH nuclease" evidence="1">
    <location>
        <begin position="145"/>
        <end position="205"/>
    </location>
</feature>
<protein>
    <submittedName>
        <fullName evidence="2">HNH endonuclease</fullName>
    </submittedName>
</protein>
<dbReference type="Pfam" id="PF01844">
    <property type="entry name" value="HNH"/>
    <property type="match status" value="1"/>
</dbReference>
<dbReference type="SMART" id="SM00507">
    <property type="entry name" value="HNHc"/>
    <property type="match status" value="1"/>
</dbReference>
<evidence type="ECO:0000259" key="1">
    <source>
        <dbReference type="SMART" id="SM00507"/>
    </source>
</evidence>
<accession>A0A7X1F5F9</accession>
<dbReference type="GO" id="GO:0008270">
    <property type="term" value="F:zinc ion binding"/>
    <property type="evidence" value="ECO:0007669"/>
    <property type="project" value="InterPro"/>
</dbReference>
<comment type="caution">
    <text evidence="2">The sequence shown here is derived from an EMBL/GenBank/DDBJ whole genome shotgun (WGS) entry which is preliminary data.</text>
</comment>
<evidence type="ECO:0000313" key="3">
    <source>
        <dbReference type="Proteomes" id="UP000520156"/>
    </source>
</evidence>
<proteinExistence type="predicted"/>
<gene>
    <name evidence="2" type="ORF">H7F49_03415</name>
</gene>
<evidence type="ECO:0000313" key="2">
    <source>
        <dbReference type="EMBL" id="MBC2650740.1"/>
    </source>
</evidence>
<dbReference type="CDD" id="cd00085">
    <property type="entry name" value="HNHc"/>
    <property type="match status" value="1"/>
</dbReference>
<keyword evidence="3" id="KW-1185">Reference proteome</keyword>
<dbReference type="InterPro" id="IPR002711">
    <property type="entry name" value="HNH"/>
</dbReference>
<sequence length="219" mass="25401">MKSRDQTSKQLAEDDPEQAKALRDLLGVDPASIKTTQYALVRAEQDRDAAFRWHRLNSIRKKKIAVKDKLLEYLRANVGQPVSGEDLRYLANNKKEWARRTRELRTQGGWPVMTLQQGRKDLPVGSYVLEEDRQTYEHDRKIPDSVRIEVLERDKFGCRVCGWTRDAAHRDDPRRLLELHHIEEHAKGGSNEAANLVTLCNVHHDDYHANRLDLTSYLP</sequence>
<keyword evidence="2" id="KW-0540">Nuclease</keyword>
<organism evidence="2 3">
    <name type="scientific">Novosphingobium aerophilum</name>
    <dbReference type="NCBI Taxonomy" id="2839843"/>
    <lineage>
        <taxon>Bacteria</taxon>
        <taxon>Pseudomonadati</taxon>
        <taxon>Pseudomonadota</taxon>
        <taxon>Alphaproteobacteria</taxon>
        <taxon>Sphingomonadales</taxon>
        <taxon>Sphingomonadaceae</taxon>
        <taxon>Novosphingobium</taxon>
    </lineage>
</organism>
<dbReference type="GO" id="GO:0003676">
    <property type="term" value="F:nucleic acid binding"/>
    <property type="evidence" value="ECO:0007669"/>
    <property type="project" value="InterPro"/>
</dbReference>
<dbReference type="AlphaFoldDB" id="A0A7X1F5F9"/>
<keyword evidence="2" id="KW-0255">Endonuclease</keyword>
<reference evidence="2 3" key="1">
    <citation type="submission" date="2020-08" db="EMBL/GenBank/DDBJ databases">
        <title>The genome sequence of Novosphingobium flavum 4Y4.</title>
        <authorList>
            <person name="Liu Y."/>
        </authorList>
    </citation>
    <scope>NUCLEOTIDE SEQUENCE [LARGE SCALE GENOMIC DNA]</scope>
    <source>
        <strain evidence="2 3">4Y4</strain>
    </source>
</reference>
<dbReference type="Proteomes" id="UP000520156">
    <property type="component" value="Unassembled WGS sequence"/>
</dbReference>